<organism evidence="3 4">
    <name type="scientific">Thermostichus vulcanus str. 'Rupite'</name>
    <dbReference type="NCBI Taxonomy" id="2813851"/>
    <lineage>
        <taxon>Bacteria</taxon>
        <taxon>Bacillati</taxon>
        <taxon>Cyanobacteriota</taxon>
        <taxon>Cyanophyceae</taxon>
        <taxon>Thermostichales</taxon>
        <taxon>Thermostichaceae</taxon>
        <taxon>Thermostichus</taxon>
    </lineage>
</organism>
<evidence type="ECO:0000313" key="4">
    <source>
        <dbReference type="Proteomes" id="UP000830835"/>
    </source>
</evidence>
<evidence type="ECO:0000313" key="3">
    <source>
        <dbReference type="EMBL" id="MCJ2543972.1"/>
    </source>
</evidence>
<keyword evidence="4" id="KW-1185">Reference proteome</keyword>
<dbReference type="EMBL" id="JAFIRA010000042">
    <property type="protein sequence ID" value="MCJ2543972.1"/>
    <property type="molecule type" value="Genomic_DNA"/>
</dbReference>
<proteinExistence type="predicted"/>
<reference evidence="3" key="1">
    <citation type="submission" date="2021-02" db="EMBL/GenBank/DDBJ databases">
        <title>The CRISPR/cas machinery reduction and long-range gene transfer in the hot spring cyanobacterium Synechococcus.</title>
        <authorList>
            <person name="Dvorak P."/>
            <person name="Jahodarova E."/>
            <person name="Hasler P."/>
            <person name="Poulickova A."/>
        </authorList>
    </citation>
    <scope>NUCLEOTIDE SEQUENCE</scope>
    <source>
        <strain evidence="3">Rupite</strain>
    </source>
</reference>
<accession>A0ABT0CE32</accession>
<name>A0ABT0CE32_THEVL</name>
<gene>
    <name evidence="2" type="ORF">JX360_13280</name>
    <name evidence="3" type="ORF">JX360_13850</name>
</gene>
<evidence type="ECO:0000256" key="1">
    <source>
        <dbReference type="SAM" id="MobiDB-lite"/>
    </source>
</evidence>
<comment type="caution">
    <text evidence="3">The sequence shown here is derived from an EMBL/GenBank/DDBJ whole genome shotgun (WGS) entry which is preliminary data.</text>
</comment>
<feature type="non-terminal residue" evidence="3">
    <location>
        <position position="1"/>
    </location>
</feature>
<sequence>DTTGKISTQKVLEYINDPHHG</sequence>
<feature type="compositionally biased region" description="Polar residues" evidence="1">
    <location>
        <begin position="1"/>
        <end position="10"/>
    </location>
</feature>
<dbReference type="Proteomes" id="UP000830835">
    <property type="component" value="Unassembled WGS sequence"/>
</dbReference>
<evidence type="ECO:0000313" key="2">
    <source>
        <dbReference type="EMBL" id="MCJ2543861.1"/>
    </source>
</evidence>
<protein>
    <submittedName>
        <fullName evidence="3">IS200/IS605 family transposase</fullName>
    </submittedName>
</protein>
<feature type="region of interest" description="Disordered" evidence="1">
    <location>
        <begin position="1"/>
        <end position="21"/>
    </location>
</feature>
<dbReference type="EMBL" id="JAFIRA010000039">
    <property type="protein sequence ID" value="MCJ2543861.1"/>
    <property type="molecule type" value="Genomic_DNA"/>
</dbReference>